<feature type="signal peptide" evidence="4">
    <location>
        <begin position="1"/>
        <end position="21"/>
    </location>
</feature>
<dbReference type="InterPro" id="IPR036249">
    <property type="entry name" value="Thioredoxin-like_sf"/>
</dbReference>
<feature type="chain" id="PRO_5021955841" evidence="4">
    <location>
        <begin position="22"/>
        <end position="467"/>
    </location>
</feature>
<gene>
    <name evidence="6" type="primary">resA_8</name>
    <name evidence="6" type="ORF">Pan181_40340</name>
</gene>
<protein>
    <submittedName>
        <fullName evidence="6">Thiol-disulfide oxidoreductase ResA</fullName>
    </submittedName>
</protein>
<dbReference type="GO" id="GO:0016491">
    <property type="term" value="F:oxidoreductase activity"/>
    <property type="evidence" value="ECO:0007669"/>
    <property type="project" value="InterPro"/>
</dbReference>
<reference evidence="6 7" key="1">
    <citation type="submission" date="2019-02" db="EMBL/GenBank/DDBJ databases">
        <title>Deep-cultivation of Planctomycetes and their phenomic and genomic characterization uncovers novel biology.</title>
        <authorList>
            <person name="Wiegand S."/>
            <person name="Jogler M."/>
            <person name="Boedeker C."/>
            <person name="Pinto D."/>
            <person name="Vollmers J."/>
            <person name="Rivas-Marin E."/>
            <person name="Kohn T."/>
            <person name="Peeters S.H."/>
            <person name="Heuer A."/>
            <person name="Rast P."/>
            <person name="Oberbeckmann S."/>
            <person name="Bunk B."/>
            <person name="Jeske O."/>
            <person name="Meyerdierks A."/>
            <person name="Storesund J.E."/>
            <person name="Kallscheuer N."/>
            <person name="Luecker S."/>
            <person name="Lage O.M."/>
            <person name="Pohl T."/>
            <person name="Merkel B.J."/>
            <person name="Hornburger P."/>
            <person name="Mueller R.-W."/>
            <person name="Bruemmer F."/>
            <person name="Labrenz M."/>
            <person name="Spormann A.M."/>
            <person name="Op den Camp H."/>
            <person name="Overmann J."/>
            <person name="Amann R."/>
            <person name="Jetten M.S.M."/>
            <person name="Mascher T."/>
            <person name="Medema M.H."/>
            <person name="Devos D.P."/>
            <person name="Kaster A.-K."/>
            <person name="Ovreas L."/>
            <person name="Rohde M."/>
            <person name="Galperin M.Y."/>
            <person name="Jogler C."/>
        </authorList>
    </citation>
    <scope>NUCLEOTIDE SEQUENCE [LARGE SCALE GENOMIC DNA]</scope>
    <source>
        <strain evidence="6 7">Pan181</strain>
    </source>
</reference>
<evidence type="ECO:0000256" key="2">
    <source>
        <dbReference type="ARBA" id="ARBA00023284"/>
    </source>
</evidence>
<dbReference type="KEGG" id="amuc:Pan181_40340"/>
<dbReference type="SUPFAM" id="SSF52833">
    <property type="entry name" value="Thioredoxin-like"/>
    <property type="match status" value="1"/>
</dbReference>
<dbReference type="InterPro" id="IPR017937">
    <property type="entry name" value="Thioredoxin_CS"/>
</dbReference>
<dbReference type="EMBL" id="CP036278">
    <property type="protein sequence ID" value="QDU57811.1"/>
    <property type="molecule type" value="Genomic_DNA"/>
</dbReference>
<dbReference type="SUPFAM" id="SSF89392">
    <property type="entry name" value="Prokaryotic lipoproteins and lipoprotein localization factors"/>
    <property type="match status" value="1"/>
</dbReference>
<dbReference type="GO" id="GO:0016209">
    <property type="term" value="F:antioxidant activity"/>
    <property type="evidence" value="ECO:0007669"/>
    <property type="project" value="InterPro"/>
</dbReference>
<dbReference type="Gene3D" id="3.40.30.10">
    <property type="entry name" value="Glutaredoxin"/>
    <property type="match status" value="1"/>
</dbReference>
<dbReference type="InterPro" id="IPR019207">
    <property type="entry name" value="DUF2092"/>
</dbReference>
<name>A0A518ASU8_9BACT</name>
<evidence type="ECO:0000313" key="6">
    <source>
        <dbReference type="EMBL" id="QDU57811.1"/>
    </source>
</evidence>
<dbReference type="CDD" id="cd02966">
    <property type="entry name" value="TlpA_like_family"/>
    <property type="match status" value="1"/>
</dbReference>
<dbReference type="InterPro" id="IPR013766">
    <property type="entry name" value="Thioredoxin_domain"/>
</dbReference>
<dbReference type="Proteomes" id="UP000315750">
    <property type="component" value="Chromosome"/>
</dbReference>
<keyword evidence="2" id="KW-0676">Redox-active center</keyword>
<dbReference type="InterPro" id="IPR050553">
    <property type="entry name" value="Thioredoxin_ResA/DsbE_sf"/>
</dbReference>
<organism evidence="6 7">
    <name type="scientific">Aeoliella mucimassa</name>
    <dbReference type="NCBI Taxonomy" id="2527972"/>
    <lineage>
        <taxon>Bacteria</taxon>
        <taxon>Pseudomonadati</taxon>
        <taxon>Planctomycetota</taxon>
        <taxon>Planctomycetia</taxon>
        <taxon>Pirellulales</taxon>
        <taxon>Lacipirellulaceae</taxon>
        <taxon>Aeoliella</taxon>
    </lineage>
</organism>
<dbReference type="AlphaFoldDB" id="A0A518ASU8"/>
<keyword evidence="7" id="KW-1185">Reference proteome</keyword>
<keyword evidence="1 4" id="KW-0732">Signal</keyword>
<dbReference type="PROSITE" id="PS51352">
    <property type="entry name" value="THIOREDOXIN_2"/>
    <property type="match status" value="1"/>
</dbReference>
<evidence type="ECO:0000256" key="1">
    <source>
        <dbReference type="ARBA" id="ARBA00022729"/>
    </source>
</evidence>
<evidence type="ECO:0000256" key="3">
    <source>
        <dbReference type="SAM" id="MobiDB-lite"/>
    </source>
</evidence>
<dbReference type="PANTHER" id="PTHR42852">
    <property type="entry name" value="THIOL:DISULFIDE INTERCHANGE PROTEIN DSBE"/>
    <property type="match status" value="1"/>
</dbReference>
<evidence type="ECO:0000259" key="5">
    <source>
        <dbReference type="PROSITE" id="PS51352"/>
    </source>
</evidence>
<feature type="region of interest" description="Disordered" evidence="3">
    <location>
        <begin position="422"/>
        <end position="467"/>
    </location>
</feature>
<feature type="compositionally biased region" description="Acidic residues" evidence="3">
    <location>
        <begin position="434"/>
        <end position="448"/>
    </location>
</feature>
<dbReference type="Gene3D" id="2.50.20.10">
    <property type="entry name" value="Lipoprotein localisation LolA/LolB/LppX"/>
    <property type="match status" value="1"/>
</dbReference>
<proteinExistence type="predicted"/>
<dbReference type="InterPro" id="IPR029046">
    <property type="entry name" value="LolA/LolB/LppX"/>
</dbReference>
<feature type="domain" description="Thioredoxin" evidence="5">
    <location>
        <begin position="276"/>
        <end position="416"/>
    </location>
</feature>
<accession>A0A518ASU8</accession>
<evidence type="ECO:0000313" key="7">
    <source>
        <dbReference type="Proteomes" id="UP000315750"/>
    </source>
</evidence>
<dbReference type="RefSeq" id="WP_197528519.1">
    <property type="nucleotide sequence ID" value="NZ_CP036278.1"/>
</dbReference>
<sequence length="467" mass="49818" precursor="true">MLCRLVTSLVIGAFVSLPVLAEEPSPPATEPSTAEAILRSATERITQAKSFTVDAKASVVVGMPGFEHEKYGRYKVAAERPNQLLVLRTDGEMGGTVANDGKKLLMYNAELQQYIESEAAPSLDMLSSDFGMMSLLEGGMGGLFLPLLADDPVARLTGGTTASQVVGVEKIDGLECHHLKFEQESSDLNVWVTTGAAPTIRRISPDLSKQFAGEEGADDFSITVVVDLRAWDLPAELNDEMFAFTPPASAELKEEFAAVAPSAVMPPIAAGPSHPPLLGELAPEFALIELSGTKAFELKPLIGQKVILLDFWATWCGPCRKGLPTIAEVAKEYSDKPLAVYGVNVQEDADAIREFLDETKLELQVLRDVGGEVASSYQVTGIPHTVLIGLDGRVQVVHVGVASKEELTAQIDALLNREDLATKQLNAEQPEAAAESEADAEPSEPEAEEPAKTPEAEPAQADSASGE</sequence>
<dbReference type="Pfam" id="PF00578">
    <property type="entry name" value="AhpC-TSA"/>
    <property type="match status" value="1"/>
</dbReference>
<dbReference type="PROSITE" id="PS00194">
    <property type="entry name" value="THIOREDOXIN_1"/>
    <property type="match status" value="1"/>
</dbReference>
<dbReference type="InterPro" id="IPR000866">
    <property type="entry name" value="AhpC/TSA"/>
</dbReference>
<dbReference type="Pfam" id="PF09865">
    <property type="entry name" value="DUF2092"/>
    <property type="match status" value="1"/>
</dbReference>
<evidence type="ECO:0000256" key="4">
    <source>
        <dbReference type="SAM" id="SignalP"/>
    </source>
</evidence>
<dbReference type="PANTHER" id="PTHR42852:SF17">
    <property type="entry name" value="THIOREDOXIN-LIKE PROTEIN HI_1115"/>
    <property type="match status" value="1"/>
</dbReference>